<dbReference type="InterPro" id="IPR020583">
    <property type="entry name" value="Inositol_monoP_metal-BS"/>
</dbReference>
<dbReference type="SUPFAM" id="SSF56655">
    <property type="entry name" value="Carbohydrate phosphatase"/>
    <property type="match status" value="1"/>
</dbReference>
<feature type="binding site" evidence="10">
    <location>
        <position position="85"/>
    </location>
    <ligand>
        <name>Mg(2+)</name>
        <dbReference type="ChEBI" id="CHEBI:18420"/>
        <label>1</label>
        <note>catalytic</note>
    </ligand>
</feature>
<dbReference type="EMBL" id="WTPW01000001">
    <property type="protein sequence ID" value="KAF0562495.1"/>
    <property type="molecule type" value="Genomic_DNA"/>
</dbReference>
<organism evidence="12 13">
    <name type="scientific">Gigaspora margarita</name>
    <dbReference type="NCBI Taxonomy" id="4874"/>
    <lineage>
        <taxon>Eukaryota</taxon>
        <taxon>Fungi</taxon>
        <taxon>Fungi incertae sedis</taxon>
        <taxon>Mucoromycota</taxon>
        <taxon>Glomeromycotina</taxon>
        <taxon>Glomeromycetes</taxon>
        <taxon>Diversisporales</taxon>
        <taxon>Gigasporaceae</taxon>
        <taxon>Gigaspora</taxon>
    </lineage>
</organism>
<evidence type="ECO:0000256" key="8">
    <source>
        <dbReference type="ARBA" id="ARBA00044479"/>
    </source>
</evidence>
<name>A0A8H4B5K4_GIGMA</name>
<dbReference type="Proteomes" id="UP000439903">
    <property type="component" value="Unassembled WGS sequence"/>
</dbReference>
<dbReference type="NCBIfam" id="TIGR01330">
    <property type="entry name" value="bisphos_HAL2"/>
    <property type="match status" value="1"/>
</dbReference>
<evidence type="ECO:0000313" key="13">
    <source>
        <dbReference type="Proteomes" id="UP000439903"/>
    </source>
</evidence>
<evidence type="ECO:0000256" key="10">
    <source>
        <dbReference type="PIRSR" id="PIRSR600760-2"/>
    </source>
</evidence>
<gene>
    <name evidence="12" type="ORF">F8M41_000003</name>
</gene>
<dbReference type="Gene3D" id="3.40.190.80">
    <property type="match status" value="1"/>
</dbReference>
<evidence type="ECO:0000256" key="4">
    <source>
        <dbReference type="ARBA" id="ARBA00022723"/>
    </source>
</evidence>
<keyword evidence="13" id="KW-1185">Reference proteome</keyword>
<dbReference type="GO" id="GO:0046872">
    <property type="term" value="F:metal ion binding"/>
    <property type="evidence" value="ECO:0007669"/>
    <property type="project" value="UniProtKB-KW"/>
</dbReference>
<evidence type="ECO:0000256" key="2">
    <source>
        <dbReference type="ARBA" id="ARBA00009759"/>
    </source>
</evidence>
<dbReference type="Gene3D" id="3.30.540.10">
    <property type="entry name" value="Fructose-1,6-Bisphosphatase, subunit A, domain 1"/>
    <property type="match status" value="1"/>
</dbReference>
<feature type="binding site" evidence="10">
    <location>
        <position position="144"/>
    </location>
    <ligand>
        <name>Mg(2+)</name>
        <dbReference type="ChEBI" id="CHEBI:18420"/>
        <label>1</label>
        <note>catalytic</note>
    </ligand>
</feature>
<sequence length="347" mass="37512">MQLPHKYSLSFFELLMSALAIERAVAINAVLRASKVCQKVFQNLVTSDTVIKKDRSPVTVADFSAQAVVNKILYESFPNDPIVGEEESGSLRGDSGKELRNKVLSLVNTVLDTPLNDNELLETIDRGSFPGGSSGRMWTLDPIDGTMGFLRGDQYCIGLALIIDGDVHLGVLGCPNLPVDLKVPEGERGSLFIAVKGQGAFQHKFSSTEETQICLADISSPLAASFCESVVAEHSSHSDAAKIASLLGITKPPLRMDSMCKYCAVARGDADIYLRLPVSMDYEEKIWDHAAGCILIKEAGGIISDINNKPLDFSLGRTLKSNKGIVVAHSKIHGQVIDAVQQVILKK</sequence>
<dbReference type="OrthoDB" id="411145at2759"/>
<proteinExistence type="inferred from homology"/>
<dbReference type="AlphaFoldDB" id="A0A8H4B5K4"/>
<comment type="catalytic activity">
    <reaction evidence="9">
        <text>3'-phosphoadenylyl sulfate + H2O = adenosine 5'-phosphosulfate + phosphate</text>
        <dbReference type="Rhea" id="RHEA:77639"/>
        <dbReference type="ChEBI" id="CHEBI:15377"/>
        <dbReference type="ChEBI" id="CHEBI:43474"/>
        <dbReference type="ChEBI" id="CHEBI:58243"/>
        <dbReference type="ChEBI" id="CHEBI:58339"/>
        <dbReference type="EC" id="3.1.3.7"/>
    </reaction>
    <physiologicalReaction direction="left-to-right" evidence="9">
        <dbReference type="Rhea" id="RHEA:77640"/>
    </physiologicalReaction>
</comment>
<feature type="binding site" evidence="10">
    <location>
        <position position="143"/>
    </location>
    <ligand>
        <name>Mg(2+)</name>
        <dbReference type="ChEBI" id="CHEBI:18420"/>
        <label>1</label>
        <note>catalytic</note>
    </ligand>
</feature>
<keyword evidence="4 10" id="KW-0479">Metal-binding</keyword>
<evidence type="ECO:0000256" key="5">
    <source>
        <dbReference type="ARBA" id="ARBA00022801"/>
    </source>
</evidence>
<comment type="catalytic activity">
    <reaction evidence="8">
        <text>adenosine 3',5'-bisphosphate + H2O = AMP + phosphate</text>
        <dbReference type="Rhea" id="RHEA:10040"/>
        <dbReference type="ChEBI" id="CHEBI:15377"/>
        <dbReference type="ChEBI" id="CHEBI:43474"/>
        <dbReference type="ChEBI" id="CHEBI:58343"/>
        <dbReference type="ChEBI" id="CHEBI:456215"/>
        <dbReference type="EC" id="3.1.3.7"/>
    </reaction>
    <physiologicalReaction direction="left-to-right" evidence="8">
        <dbReference type="Rhea" id="RHEA:10041"/>
    </physiologicalReaction>
</comment>
<evidence type="ECO:0000256" key="11">
    <source>
        <dbReference type="SAM" id="SignalP"/>
    </source>
</evidence>
<feature type="chain" id="PRO_5034393187" description="3'(2'),5'-bisphosphate nucleotidase" evidence="11">
    <location>
        <begin position="27"/>
        <end position="347"/>
    </location>
</feature>
<dbReference type="GO" id="GO:0008441">
    <property type="term" value="F:3'(2'),5'-bisphosphate nucleotidase activity"/>
    <property type="evidence" value="ECO:0007669"/>
    <property type="project" value="UniProtKB-EC"/>
</dbReference>
<comment type="similarity">
    <text evidence="2">Belongs to the inositol monophosphatase superfamily.</text>
</comment>
<dbReference type="InterPro" id="IPR000760">
    <property type="entry name" value="Inositol_monophosphatase-like"/>
</dbReference>
<dbReference type="InterPro" id="IPR051090">
    <property type="entry name" value="Inositol_monoP_superfamily"/>
</dbReference>
<evidence type="ECO:0000256" key="3">
    <source>
        <dbReference type="ARBA" id="ARBA00012633"/>
    </source>
</evidence>
<dbReference type="GO" id="GO:0000103">
    <property type="term" value="P:sulfate assimilation"/>
    <property type="evidence" value="ECO:0007669"/>
    <property type="project" value="TreeGrafter"/>
</dbReference>
<evidence type="ECO:0000256" key="6">
    <source>
        <dbReference type="ARBA" id="ARBA00022842"/>
    </source>
</evidence>
<feature type="binding site" evidence="10">
    <location>
        <position position="141"/>
    </location>
    <ligand>
        <name>Mg(2+)</name>
        <dbReference type="ChEBI" id="CHEBI:18420"/>
        <label>1</label>
        <note>catalytic</note>
    </ligand>
</feature>
<protein>
    <recommendedName>
        <fullName evidence="3">3'(2'),5'-bisphosphate nucleotidase</fullName>
        <ecNumber evidence="3">3.1.3.7</ecNumber>
    </recommendedName>
</protein>
<accession>A0A8H4B5K4</accession>
<evidence type="ECO:0000256" key="7">
    <source>
        <dbReference type="ARBA" id="ARBA00044466"/>
    </source>
</evidence>
<dbReference type="InterPro" id="IPR006239">
    <property type="entry name" value="DPNP"/>
</dbReference>
<comment type="caution">
    <text evidence="12">The sequence shown here is derived from an EMBL/GenBank/DDBJ whole genome shotgun (WGS) entry which is preliminary data.</text>
</comment>
<dbReference type="GO" id="GO:0046854">
    <property type="term" value="P:phosphatidylinositol phosphate biosynthetic process"/>
    <property type="evidence" value="ECO:0007669"/>
    <property type="project" value="InterPro"/>
</dbReference>
<dbReference type="InterPro" id="IPR020550">
    <property type="entry name" value="Inositol_monophosphatase_CS"/>
</dbReference>
<reference evidence="12 13" key="1">
    <citation type="journal article" date="2019" name="Environ. Microbiol.">
        <title>At the nexus of three kingdoms: the genome of the mycorrhizal fungus Gigaspora margarita provides insights into plant, endobacterial and fungal interactions.</title>
        <authorList>
            <person name="Venice F."/>
            <person name="Ghignone S."/>
            <person name="Salvioli di Fossalunga A."/>
            <person name="Amselem J."/>
            <person name="Novero M."/>
            <person name="Xianan X."/>
            <person name="Sedzielewska Toro K."/>
            <person name="Morin E."/>
            <person name="Lipzen A."/>
            <person name="Grigoriev I.V."/>
            <person name="Henrissat B."/>
            <person name="Martin F.M."/>
            <person name="Bonfante P."/>
        </authorList>
    </citation>
    <scope>NUCLEOTIDE SEQUENCE [LARGE SCALE GENOMIC DNA]</scope>
    <source>
        <strain evidence="12 13">BEG34</strain>
    </source>
</reference>
<dbReference type="CDD" id="cd01517">
    <property type="entry name" value="PAP_phosphatase"/>
    <property type="match status" value="1"/>
</dbReference>
<dbReference type="FunFam" id="3.40.190.80:FF:000003">
    <property type="entry name" value="PAP-specific phosphatase HAL2-like"/>
    <property type="match status" value="1"/>
</dbReference>
<evidence type="ECO:0000256" key="1">
    <source>
        <dbReference type="ARBA" id="ARBA00001946"/>
    </source>
</evidence>
<keyword evidence="5" id="KW-0378">Hydrolase</keyword>
<dbReference type="PROSITE" id="PS00630">
    <property type="entry name" value="IMP_2"/>
    <property type="match status" value="1"/>
</dbReference>
<evidence type="ECO:0000313" key="12">
    <source>
        <dbReference type="EMBL" id="KAF0562495.1"/>
    </source>
</evidence>
<comment type="catalytic activity">
    <reaction evidence="7">
        <text>adenosine 2',5'-bisphosphate + H2O = AMP + phosphate</text>
        <dbReference type="Rhea" id="RHEA:77643"/>
        <dbReference type="ChEBI" id="CHEBI:15377"/>
        <dbReference type="ChEBI" id="CHEBI:43474"/>
        <dbReference type="ChEBI" id="CHEBI:194156"/>
        <dbReference type="ChEBI" id="CHEBI:456215"/>
        <dbReference type="EC" id="3.1.3.7"/>
    </reaction>
    <physiologicalReaction direction="left-to-right" evidence="7">
        <dbReference type="Rhea" id="RHEA:77644"/>
    </physiologicalReaction>
</comment>
<dbReference type="PROSITE" id="PS00629">
    <property type="entry name" value="IMP_1"/>
    <property type="match status" value="1"/>
</dbReference>
<feature type="binding site" evidence="10">
    <location>
        <position position="288"/>
    </location>
    <ligand>
        <name>Mg(2+)</name>
        <dbReference type="ChEBI" id="CHEBI:18420"/>
        <label>1</label>
        <note>catalytic</note>
    </ligand>
</feature>
<dbReference type="EC" id="3.1.3.7" evidence="3"/>
<dbReference type="PANTHER" id="PTHR43200">
    <property type="entry name" value="PHOSPHATASE"/>
    <property type="match status" value="1"/>
</dbReference>
<dbReference type="Pfam" id="PF00459">
    <property type="entry name" value="Inositol_P"/>
    <property type="match status" value="1"/>
</dbReference>
<dbReference type="PANTHER" id="PTHR43200:SF6">
    <property type="entry name" value="3'(2'),5'-BISPHOSPHATE NUCLEOTIDASE"/>
    <property type="match status" value="1"/>
</dbReference>
<keyword evidence="6 10" id="KW-0460">Magnesium</keyword>
<evidence type="ECO:0000256" key="9">
    <source>
        <dbReference type="ARBA" id="ARBA00044484"/>
    </source>
</evidence>
<comment type="cofactor">
    <cofactor evidence="1 10">
        <name>Mg(2+)</name>
        <dbReference type="ChEBI" id="CHEBI:18420"/>
    </cofactor>
</comment>
<dbReference type="PRINTS" id="PR00377">
    <property type="entry name" value="IMPHPHTASES"/>
</dbReference>
<feature type="signal peptide" evidence="11">
    <location>
        <begin position="1"/>
        <end position="26"/>
    </location>
</feature>
<keyword evidence="11" id="KW-0732">Signal</keyword>